<dbReference type="RefSeq" id="WP_004029802.1">
    <property type="nucleotide sequence ID" value="NZ_AMPO01000002.1"/>
</dbReference>
<dbReference type="CDD" id="cd17557">
    <property type="entry name" value="REC_Rcp-like"/>
    <property type="match status" value="1"/>
</dbReference>
<keyword evidence="1" id="KW-0597">Phosphoprotein</keyword>
<comment type="caution">
    <text evidence="3">The sequence shown here is derived from an EMBL/GenBank/DDBJ whole genome shotgun (WGS) entry which is preliminary data.</text>
</comment>
<dbReference type="PANTHER" id="PTHR44520:SF2">
    <property type="entry name" value="RESPONSE REGULATOR RCP1"/>
    <property type="match status" value="1"/>
</dbReference>
<dbReference type="GO" id="GO:0000160">
    <property type="term" value="P:phosphorelay signal transduction system"/>
    <property type="evidence" value="ECO:0007669"/>
    <property type="project" value="InterPro"/>
</dbReference>
<proteinExistence type="predicted"/>
<evidence type="ECO:0000259" key="2">
    <source>
        <dbReference type="PROSITE" id="PS50110"/>
    </source>
</evidence>
<organism evidence="3 4">
    <name type="scientific">Methanobacterium formicicum (strain DSM 3637 / PP1)</name>
    <dbReference type="NCBI Taxonomy" id="1204725"/>
    <lineage>
        <taxon>Archaea</taxon>
        <taxon>Methanobacteriati</taxon>
        <taxon>Methanobacteriota</taxon>
        <taxon>Methanomada group</taxon>
        <taxon>Methanobacteria</taxon>
        <taxon>Methanobacteriales</taxon>
        <taxon>Methanobacteriaceae</taxon>
        <taxon>Methanobacterium</taxon>
    </lineage>
</organism>
<accession>K2RUJ2</accession>
<evidence type="ECO:0000313" key="3">
    <source>
        <dbReference type="EMBL" id="EKF86420.1"/>
    </source>
</evidence>
<protein>
    <submittedName>
        <fullName evidence="3">Response regulator receiver protein</fullName>
    </submittedName>
</protein>
<feature type="domain" description="Response regulatory" evidence="2">
    <location>
        <begin position="10"/>
        <end position="134"/>
    </location>
</feature>
<dbReference type="PANTHER" id="PTHR44520">
    <property type="entry name" value="RESPONSE REGULATOR RCP1-RELATED"/>
    <property type="match status" value="1"/>
</dbReference>
<dbReference type="InterPro" id="IPR001789">
    <property type="entry name" value="Sig_transdc_resp-reg_receiver"/>
</dbReference>
<dbReference type="SMART" id="SM00448">
    <property type="entry name" value="REC"/>
    <property type="match status" value="1"/>
</dbReference>
<dbReference type="InterPro" id="IPR011006">
    <property type="entry name" value="CheY-like_superfamily"/>
</dbReference>
<dbReference type="Pfam" id="PF00072">
    <property type="entry name" value="Response_reg"/>
    <property type="match status" value="1"/>
</dbReference>
<dbReference type="PROSITE" id="PS50110">
    <property type="entry name" value="RESPONSE_REGULATORY"/>
    <property type="match status" value="1"/>
</dbReference>
<evidence type="ECO:0000256" key="1">
    <source>
        <dbReference type="PROSITE-ProRule" id="PRU00169"/>
    </source>
</evidence>
<feature type="modified residue" description="4-aspartylphosphate" evidence="1">
    <location>
        <position position="67"/>
    </location>
</feature>
<keyword evidence="4" id="KW-1185">Reference proteome</keyword>
<dbReference type="PATRIC" id="fig|1204725.3.peg.608"/>
<dbReference type="OrthoDB" id="9652at2157"/>
<dbReference type="SUPFAM" id="SSF52172">
    <property type="entry name" value="CheY-like"/>
    <property type="match status" value="1"/>
</dbReference>
<sequence length="146" mass="16791">MKYKLYKSVEVLLVEDNPGDVRLIQEVFKEAKIRNILHVARDGEEAMQMLRLEGDNPTRVPDLILLDLNLPKKDGRDVLKEIKKDDSLKCIPVVVLTSSIRDEDLIETYKNNANCYIAKPADLDHLIKVVQNIGEFWLDIVKLPPR</sequence>
<evidence type="ECO:0000313" key="4">
    <source>
        <dbReference type="Proteomes" id="UP000007360"/>
    </source>
</evidence>
<name>K2RUJ2_METFP</name>
<dbReference type="InterPro" id="IPR052893">
    <property type="entry name" value="TCS_response_regulator"/>
</dbReference>
<dbReference type="Proteomes" id="UP000007360">
    <property type="component" value="Unassembled WGS sequence"/>
</dbReference>
<dbReference type="Gene3D" id="3.40.50.2300">
    <property type="match status" value="1"/>
</dbReference>
<gene>
    <name evidence="3" type="ORF">A994_03018</name>
</gene>
<dbReference type="EMBL" id="AMPO01000002">
    <property type="protein sequence ID" value="EKF86420.1"/>
    <property type="molecule type" value="Genomic_DNA"/>
</dbReference>
<reference evidence="3 4" key="1">
    <citation type="journal article" date="2012" name="J. Bacteriol.">
        <title>Draft genome sequence of Methanobacterium formicicum DSM 3637, an archaebacterium isolated from the methane producer amoeba Pelomyxa palustris.</title>
        <authorList>
            <person name="Gutierrez G."/>
        </authorList>
    </citation>
    <scope>NUCLEOTIDE SEQUENCE [LARGE SCALE GENOMIC DNA]</scope>
    <source>
        <strain evidence="4">DSM 3637 / PP1</strain>
    </source>
</reference>
<dbReference type="AlphaFoldDB" id="K2RUJ2"/>